<accession>A0A9W6GQH0</accession>
<evidence type="ECO:0000313" key="2">
    <source>
        <dbReference type="Proteomes" id="UP001144323"/>
    </source>
</evidence>
<sequence length="70" mass="7512">MHEPEDGALVPPGDVLAWAAAIEQFLSKGMNNLTRRTAKSVRTMVNVGDEMVPVYEKLIVASLRANSTGG</sequence>
<reference evidence="1" key="1">
    <citation type="journal article" date="2023" name="Int. J. Syst. Evol. Microbiol.">
        <title>Methylocystis iwaonis sp. nov., a type II methane-oxidizing bacterium from surface soil of a rice paddy field in Japan, and emended description of the genus Methylocystis (ex Whittenbury et al. 1970) Bowman et al. 1993.</title>
        <authorList>
            <person name="Kaise H."/>
            <person name="Sawadogo J.B."/>
            <person name="Alam M.S."/>
            <person name="Ueno C."/>
            <person name="Dianou D."/>
            <person name="Shinjo R."/>
            <person name="Asakawa S."/>
        </authorList>
    </citation>
    <scope>NUCLEOTIDE SEQUENCE</scope>
    <source>
        <strain evidence="1">LMG27198</strain>
    </source>
</reference>
<dbReference type="EMBL" id="BSEC01000001">
    <property type="protein sequence ID" value="GLI91136.1"/>
    <property type="molecule type" value="Genomic_DNA"/>
</dbReference>
<comment type="caution">
    <text evidence="1">The sequence shown here is derived from an EMBL/GenBank/DDBJ whole genome shotgun (WGS) entry which is preliminary data.</text>
</comment>
<proteinExistence type="predicted"/>
<evidence type="ECO:0000313" key="1">
    <source>
        <dbReference type="EMBL" id="GLI91136.1"/>
    </source>
</evidence>
<dbReference type="AlphaFoldDB" id="A0A9W6GQH0"/>
<protein>
    <submittedName>
        <fullName evidence="1">Uncharacterized protein</fullName>
    </submittedName>
</protein>
<name>A0A9W6GQH0_9HYPH</name>
<gene>
    <name evidence="1" type="ORF">LMG27198_01280</name>
</gene>
<keyword evidence="2" id="KW-1185">Reference proteome</keyword>
<dbReference type="Proteomes" id="UP001144323">
    <property type="component" value="Unassembled WGS sequence"/>
</dbReference>
<organism evidence="1 2">
    <name type="scientific">Methylocystis echinoides</name>
    <dbReference type="NCBI Taxonomy" id="29468"/>
    <lineage>
        <taxon>Bacteria</taxon>
        <taxon>Pseudomonadati</taxon>
        <taxon>Pseudomonadota</taxon>
        <taxon>Alphaproteobacteria</taxon>
        <taxon>Hyphomicrobiales</taxon>
        <taxon>Methylocystaceae</taxon>
        <taxon>Methylocystis</taxon>
    </lineage>
</organism>